<dbReference type="PROSITE" id="PS50089">
    <property type="entry name" value="ZF_RING_2"/>
    <property type="match status" value="1"/>
</dbReference>
<dbReference type="GO" id="GO:0031624">
    <property type="term" value="F:ubiquitin conjugating enzyme binding"/>
    <property type="evidence" value="ECO:0007669"/>
    <property type="project" value="TreeGrafter"/>
</dbReference>
<name>A0A8S3SI10_MYTED</name>
<gene>
    <name evidence="6" type="ORF">MEDL_33833</name>
</gene>
<sequence>MAFHVDDDFAKRVLQNEIAASAYEAAQRPLTESIRRNPDAALALRLQKREVQTPLPPVIAEDHSAVIALQLQEQEHLEQELHDREVAQRLAGGDGNGWQRRNEDGRVPQLNEALHSMHGLRPSNQMNFGRSVRGPSMMGTLPSSPGLHVFGPGTLIDSSSDDTEIDGEPSILPQPRPRLQHHRRGSDEDPFQRNIRTDENNQRTDVEPSILPQPRPRLQYNRRGPDPNRFQRADENGHRPDIQPLPGMFRLRGNRDNVPDFNQEQRHDIVQPPNSEESTQSTTFWGIKSKVNGLWCDDIDVDDYEALWELQERNGDVRSKGLTGEQIGRIPCHKFKSTPGLNKTFKSDKNSCSICLNEYKDGESIKTLPCFHSYHKTCIDKWLKSQAVCPVCRGNIKTN</sequence>
<organism evidence="6 7">
    <name type="scientific">Mytilus edulis</name>
    <name type="common">Blue mussel</name>
    <dbReference type="NCBI Taxonomy" id="6550"/>
    <lineage>
        <taxon>Eukaryota</taxon>
        <taxon>Metazoa</taxon>
        <taxon>Spiralia</taxon>
        <taxon>Lophotrochozoa</taxon>
        <taxon>Mollusca</taxon>
        <taxon>Bivalvia</taxon>
        <taxon>Autobranchia</taxon>
        <taxon>Pteriomorphia</taxon>
        <taxon>Mytilida</taxon>
        <taxon>Mytiloidea</taxon>
        <taxon>Mytilidae</taxon>
        <taxon>Mytilinae</taxon>
        <taxon>Mytilus</taxon>
    </lineage>
</organism>
<keyword evidence="2" id="KW-0862">Zinc</keyword>
<dbReference type="SMART" id="SM00184">
    <property type="entry name" value="RING"/>
    <property type="match status" value="1"/>
</dbReference>
<keyword evidence="7" id="KW-1185">Reference proteome</keyword>
<dbReference type="Pfam" id="PF13639">
    <property type="entry name" value="zf-RING_2"/>
    <property type="match status" value="1"/>
</dbReference>
<dbReference type="GO" id="GO:0061630">
    <property type="term" value="F:ubiquitin protein ligase activity"/>
    <property type="evidence" value="ECO:0007669"/>
    <property type="project" value="UniProtKB-EC"/>
</dbReference>
<evidence type="ECO:0000256" key="2">
    <source>
        <dbReference type="ARBA" id="ARBA00022833"/>
    </source>
</evidence>
<proteinExistence type="predicted"/>
<evidence type="ECO:0000256" key="4">
    <source>
        <dbReference type="SAM" id="MobiDB-lite"/>
    </source>
</evidence>
<dbReference type="EC" id="2.3.2.27" evidence="6"/>
<evidence type="ECO:0000256" key="1">
    <source>
        <dbReference type="ARBA" id="ARBA00022771"/>
    </source>
</evidence>
<dbReference type="GO" id="GO:0008270">
    <property type="term" value="F:zinc ion binding"/>
    <property type="evidence" value="ECO:0007669"/>
    <property type="project" value="UniProtKB-KW"/>
</dbReference>
<evidence type="ECO:0000313" key="6">
    <source>
        <dbReference type="EMBL" id="CAG2220336.1"/>
    </source>
</evidence>
<accession>A0A8S3SI10</accession>
<dbReference type="AlphaFoldDB" id="A0A8S3SI10"/>
<evidence type="ECO:0000313" key="7">
    <source>
        <dbReference type="Proteomes" id="UP000683360"/>
    </source>
</evidence>
<dbReference type="GO" id="GO:0046621">
    <property type="term" value="P:negative regulation of organ growth"/>
    <property type="evidence" value="ECO:0007669"/>
    <property type="project" value="InterPro"/>
</dbReference>
<dbReference type="GO" id="GO:0016567">
    <property type="term" value="P:protein ubiquitination"/>
    <property type="evidence" value="ECO:0007669"/>
    <property type="project" value="InterPro"/>
</dbReference>
<dbReference type="InterPro" id="IPR001841">
    <property type="entry name" value="Znf_RING"/>
</dbReference>
<reference evidence="6" key="1">
    <citation type="submission" date="2021-03" db="EMBL/GenBank/DDBJ databases">
        <authorList>
            <person name="Bekaert M."/>
        </authorList>
    </citation>
    <scope>NUCLEOTIDE SEQUENCE</scope>
</reference>
<keyword evidence="6" id="KW-0808">Transferase</keyword>
<dbReference type="SUPFAM" id="SSF57850">
    <property type="entry name" value="RING/U-box"/>
    <property type="match status" value="1"/>
</dbReference>
<protein>
    <submittedName>
        <fullName evidence="6">RNF38_44</fullName>
        <ecNumber evidence="6">2.3.2.27</ecNumber>
    </submittedName>
</protein>
<dbReference type="PANTHER" id="PTHR46400:SF5">
    <property type="entry name" value="RING-TYPE DOMAIN-CONTAINING PROTEIN"/>
    <property type="match status" value="1"/>
</dbReference>
<feature type="compositionally biased region" description="Basic and acidic residues" evidence="4">
    <location>
        <begin position="185"/>
        <end position="206"/>
    </location>
</feature>
<dbReference type="InterPro" id="IPR033276">
    <property type="entry name" value="BB"/>
</dbReference>
<feature type="compositionally biased region" description="Basic and acidic residues" evidence="4">
    <location>
        <begin position="223"/>
        <end position="241"/>
    </location>
</feature>
<evidence type="ECO:0000259" key="5">
    <source>
        <dbReference type="PROSITE" id="PS50089"/>
    </source>
</evidence>
<keyword evidence="6" id="KW-0012">Acyltransferase</keyword>
<dbReference type="EMBL" id="CAJPWZ010001657">
    <property type="protein sequence ID" value="CAG2220336.1"/>
    <property type="molecule type" value="Genomic_DNA"/>
</dbReference>
<dbReference type="OrthoDB" id="8062037at2759"/>
<dbReference type="Proteomes" id="UP000683360">
    <property type="component" value="Unassembled WGS sequence"/>
</dbReference>
<keyword evidence="1 3" id="KW-0863">Zinc-finger</keyword>
<keyword evidence="1 3" id="KW-0479">Metal-binding</keyword>
<comment type="caution">
    <text evidence="6">The sequence shown here is derived from an EMBL/GenBank/DDBJ whole genome shotgun (WGS) entry which is preliminary data.</text>
</comment>
<dbReference type="InterPro" id="IPR013083">
    <property type="entry name" value="Znf_RING/FYVE/PHD"/>
</dbReference>
<evidence type="ECO:0000256" key="3">
    <source>
        <dbReference type="PROSITE-ProRule" id="PRU00175"/>
    </source>
</evidence>
<dbReference type="Gene3D" id="3.30.40.10">
    <property type="entry name" value="Zinc/RING finger domain, C3HC4 (zinc finger)"/>
    <property type="match status" value="1"/>
</dbReference>
<feature type="region of interest" description="Disordered" evidence="4">
    <location>
        <begin position="134"/>
        <end position="250"/>
    </location>
</feature>
<feature type="domain" description="RING-type" evidence="5">
    <location>
        <begin position="352"/>
        <end position="393"/>
    </location>
</feature>
<dbReference type="PANTHER" id="PTHR46400">
    <property type="entry name" value="RING/U-BOX SUPERFAMILY PROTEIN"/>
    <property type="match status" value="1"/>
</dbReference>